<accession>A0A1B2DFG4</accession>
<gene>
    <name evidence="1" type="ORF">BBD42_08105</name>
</gene>
<sequence length="81" mass="8903">MTAADRKAFEDLQKSVDQLTKDKEGLEQPLKDLEGKQKMVVPAWTESSVAAAVNVGLFDALDGGSSDFYRFVTLLKRKGVI</sequence>
<reference evidence="1" key="1">
    <citation type="submission" date="2016-08" db="EMBL/GenBank/DDBJ databases">
        <title>Complete Genome Seqeunce of Paenibacillus sp. BIHB 4019 from tea rhizoplane.</title>
        <authorList>
            <person name="Thakur R."/>
            <person name="Swarnkar M.K."/>
            <person name="Gulati A."/>
        </authorList>
    </citation>
    <scope>NUCLEOTIDE SEQUENCE [LARGE SCALE GENOMIC DNA]</scope>
    <source>
        <strain evidence="1">BIHB4019</strain>
    </source>
</reference>
<proteinExistence type="predicted"/>
<evidence type="ECO:0000313" key="1">
    <source>
        <dbReference type="EMBL" id="ANY66425.1"/>
    </source>
</evidence>
<name>A0A1B2DFG4_9BACL</name>
<dbReference type="AlphaFoldDB" id="A0A1B2DFG4"/>
<protein>
    <submittedName>
        <fullName evidence="1">Uncharacterized protein</fullName>
    </submittedName>
</protein>
<dbReference type="EMBL" id="CP016808">
    <property type="protein sequence ID" value="ANY66425.1"/>
    <property type="molecule type" value="Genomic_DNA"/>
</dbReference>
<organism evidence="1">
    <name type="scientific">Paenibacillus sp. BIHB 4019</name>
    <dbReference type="NCBI Taxonomy" id="1870819"/>
    <lineage>
        <taxon>Bacteria</taxon>
        <taxon>Bacillati</taxon>
        <taxon>Bacillota</taxon>
        <taxon>Bacilli</taxon>
        <taxon>Bacillales</taxon>
        <taxon>Paenibacillaceae</taxon>
        <taxon>Paenibacillus</taxon>
    </lineage>
</organism>